<reference evidence="11 12" key="1">
    <citation type="submission" date="2014-07" db="EMBL/GenBank/DDBJ databases">
        <title>Genomic and transcriptomic analysis on Apis cerana provide comprehensive insights into honey bee biology.</title>
        <authorList>
            <person name="Diao Q."/>
            <person name="Sun L."/>
            <person name="Zheng H."/>
            <person name="Zheng H."/>
            <person name="Xu S."/>
            <person name="Wang S."/>
            <person name="Zeng Z."/>
            <person name="Hu F."/>
            <person name="Su S."/>
            <person name="Wu J."/>
        </authorList>
    </citation>
    <scope>NUCLEOTIDE SEQUENCE [LARGE SCALE GENOMIC DNA]</scope>
    <source>
        <tissue evidence="11">Pupae without intestine</tissue>
    </source>
</reference>
<feature type="region of interest" description="Disordered" evidence="7">
    <location>
        <begin position="153"/>
        <end position="196"/>
    </location>
</feature>
<proteinExistence type="predicted"/>
<feature type="compositionally biased region" description="Basic and acidic residues" evidence="7">
    <location>
        <begin position="947"/>
        <end position="973"/>
    </location>
</feature>
<dbReference type="AlphaFoldDB" id="A0A2A3EKH4"/>
<dbReference type="Pfam" id="PF12253">
    <property type="entry name" value="CAF1A_dimeriz"/>
    <property type="match status" value="2"/>
</dbReference>
<protein>
    <submittedName>
        <fullName evidence="11">Chromatin assembly factor</fullName>
    </submittedName>
</protein>
<evidence type="ECO:0000313" key="12">
    <source>
        <dbReference type="Proteomes" id="UP000242457"/>
    </source>
</evidence>
<evidence type="ECO:0000259" key="10">
    <source>
        <dbReference type="Pfam" id="PF15539"/>
    </source>
</evidence>
<dbReference type="InterPro" id="IPR022043">
    <property type="entry name" value="CAF1A_DD"/>
</dbReference>
<feature type="region of interest" description="Disordered" evidence="7">
    <location>
        <begin position="874"/>
        <end position="906"/>
    </location>
</feature>
<organism evidence="11 12">
    <name type="scientific">Apis cerana cerana</name>
    <name type="common">Oriental honeybee</name>
    <dbReference type="NCBI Taxonomy" id="94128"/>
    <lineage>
        <taxon>Eukaryota</taxon>
        <taxon>Metazoa</taxon>
        <taxon>Ecdysozoa</taxon>
        <taxon>Arthropoda</taxon>
        <taxon>Hexapoda</taxon>
        <taxon>Insecta</taxon>
        <taxon>Pterygota</taxon>
        <taxon>Neoptera</taxon>
        <taxon>Endopterygota</taxon>
        <taxon>Hymenoptera</taxon>
        <taxon>Apocrita</taxon>
        <taxon>Aculeata</taxon>
        <taxon>Apoidea</taxon>
        <taxon>Anthophila</taxon>
        <taxon>Apidae</taxon>
        <taxon>Apis</taxon>
    </lineage>
</organism>
<feature type="compositionally biased region" description="Acidic residues" evidence="7">
    <location>
        <begin position="564"/>
        <end position="576"/>
    </location>
</feature>
<evidence type="ECO:0000256" key="1">
    <source>
        <dbReference type="ARBA" id="ARBA00004123"/>
    </source>
</evidence>
<keyword evidence="2" id="KW-0235">DNA replication</keyword>
<evidence type="ECO:0000259" key="9">
    <source>
        <dbReference type="Pfam" id="PF12253"/>
    </source>
</evidence>
<dbReference type="GO" id="GO:0005634">
    <property type="term" value="C:nucleus"/>
    <property type="evidence" value="ECO:0007669"/>
    <property type="project" value="UniProtKB-SubCell"/>
</dbReference>
<feature type="compositionally biased region" description="Polar residues" evidence="7">
    <location>
        <begin position="874"/>
        <end position="889"/>
    </location>
</feature>
<dbReference type="STRING" id="94128.A0A2A3EKH4"/>
<dbReference type="Pfam" id="PF11600">
    <property type="entry name" value="CAF1A_acidic"/>
    <property type="match status" value="1"/>
</dbReference>
<dbReference type="PANTHER" id="PTHR15272:SF0">
    <property type="entry name" value="CHROMATIN ASSEMBLY FACTOR 1 SUBUNIT A"/>
    <property type="match status" value="1"/>
</dbReference>
<evidence type="ECO:0000256" key="7">
    <source>
        <dbReference type="SAM" id="MobiDB-lite"/>
    </source>
</evidence>
<keyword evidence="3" id="KW-0227">DNA damage</keyword>
<feature type="compositionally biased region" description="Acidic residues" evidence="7">
    <location>
        <begin position="584"/>
        <end position="600"/>
    </location>
</feature>
<keyword evidence="12" id="KW-1185">Reference proteome</keyword>
<evidence type="ECO:0000256" key="3">
    <source>
        <dbReference type="ARBA" id="ARBA00022763"/>
    </source>
</evidence>
<dbReference type="OrthoDB" id="79480at2759"/>
<feature type="region of interest" description="Disordered" evidence="7">
    <location>
        <begin position="209"/>
        <end position="335"/>
    </location>
</feature>
<dbReference type="GO" id="GO:0033186">
    <property type="term" value="C:CAF-1 complex"/>
    <property type="evidence" value="ECO:0007669"/>
    <property type="project" value="TreeGrafter"/>
</dbReference>
<dbReference type="GO" id="GO:0006334">
    <property type="term" value="P:nucleosome assembly"/>
    <property type="evidence" value="ECO:0007669"/>
    <property type="project" value="TreeGrafter"/>
</dbReference>
<feature type="compositionally biased region" description="Basic and acidic residues" evidence="7">
    <location>
        <begin position="112"/>
        <end position="130"/>
    </location>
</feature>
<feature type="domain" description="Chromatin assembly factor 1 subunit p150 C-terminal" evidence="10">
    <location>
        <begin position="796"/>
        <end position="862"/>
    </location>
</feature>
<feature type="compositionally biased region" description="Basic and acidic residues" evidence="7">
    <location>
        <begin position="225"/>
        <end position="333"/>
    </location>
</feature>
<accession>A0A2A3EKH4</accession>
<dbReference type="InterPro" id="IPR021644">
    <property type="entry name" value="CAF-1_p150_acidic"/>
</dbReference>
<dbReference type="Pfam" id="PF15539">
    <property type="entry name" value="CAF1-p150_C2"/>
    <property type="match status" value="1"/>
</dbReference>
<dbReference type="GO" id="GO:0006281">
    <property type="term" value="P:DNA repair"/>
    <property type="evidence" value="ECO:0007669"/>
    <property type="project" value="UniProtKB-KW"/>
</dbReference>
<name>A0A2A3EKH4_APICC</name>
<keyword evidence="5" id="KW-0234">DNA repair</keyword>
<feature type="domain" description="Chromatin assembly factor 1 p150 subunit acidic region" evidence="8">
    <location>
        <begin position="241"/>
        <end position="376"/>
    </location>
</feature>
<dbReference type="InterPro" id="IPR029105">
    <property type="entry name" value="CAF1-p150_C2"/>
</dbReference>
<comment type="subcellular location">
    <subcellularLocation>
        <location evidence="1">Nucleus</location>
    </subcellularLocation>
</comment>
<feature type="region of interest" description="Disordered" evidence="7">
    <location>
        <begin position="563"/>
        <end position="604"/>
    </location>
</feature>
<evidence type="ECO:0000256" key="6">
    <source>
        <dbReference type="ARBA" id="ARBA00023242"/>
    </source>
</evidence>
<evidence type="ECO:0000256" key="5">
    <source>
        <dbReference type="ARBA" id="ARBA00023204"/>
    </source>
</evidence>
<feature type="domain" description="Chromatin assembly factor 1 subunit A dimerization" evidence="9">
    <location>
        <begin position="548"/>
        <end position="594"/>
    </location>
</feature>
<feature type="compositionally biased region" description="Polar residues" evidence="7">
    <location>
        <begin position="984"/>
        <end position="1005"/>
    </location>
</feature>
<feature type="region of interest" description="Disordered" evidence="7">
    <location>
        <begin position="945"/>
        <end position="1016"/>
    </location>
</feature>
<evidence type="ECO:0000256" key="2">
    <source>
        <dbReference type="ARBA" id="ARBA00022705"/>
    </source>
</evidence>
<evidence type="ECO:0000256" key="4">
    <source>
        <dbReference type="ARBA" id="ARBA00023186"/>
    </source>
</evidence>
<feature type="region of interest" description="Disordered" evidence="7">
    <location>
        <begin position="67"/>
        <end position="130"/>
    </location>
</feature>
<gene>
    <name evidence="11" type="ORF">APICC_09539</name>
</gene>
<evidence type="ECO:0000259" key="8">
    <source>
        <dbReference type="Pfam" id="PF11600"/>
    </source>
</evidence>
<feature type="compositionally biased region" description="Polar residues" evidence="7">
    <location>
        <begin position="153"/>
        <end position="178"/>
    </location>
</feature>
<dbReference type="EMBL" id="KZ288219">
    <property type="protein sequence ID" value="PBC32313.1"/>
    <property type="molecule type" value="Genomic_DNA"/>
</dbReference>
<dbReference type="GO" id="GO:0006260">
    <property type="term" value="P:DNA replication"/>
    <property type="evidence" value="ECO:0007669"/>
    <property type="project" value="UniProtKB-KW"/>
</dbReference>
<dbReference type="PANTHER" id="PTHR15272">
    <property type="entry name" value="CHROMATIN ASSEMBLY FACTOR 1 SUBUNIT A CAF-1 SUBUNIT A"/>
    <property type="match status" value="1"/>
</dbReference>
<feature type="compositionally biased region" description="Low complexity" evidence="7">
    <location>
        <begin position="710"/>
        <end position="723"/>
    </location>
</feature>
<keyword evidence="4" id="KW-0143">Chaperone</keyword>
<feature type="region of interest" description="Disordered" evidence="7">
    <location>
        <begin position="697"/>
        <end position="728"/>
    </location>
</feature>
<sequence>MMDNDGQDDCIEAITPIKKKKMKQAQLPFQMQNQIQSSNVVQNIVGSKSNNIDIDIENENDIEEIEVENLKENSTSNKLKTENKCETPRQSGQKVLEKQEKLKSNPLTKFLQKTDKQKNNSKDESQISLQEGKDDLFKKTSEKKYISNISVSETRNNLTNKIEDSPSTVNNSPNQTDSDIAILSSDEDKDEQTKSITDTIKDITSISKNIKTPKMEKIKQKKLTPKQEEKKLLIAKRKEERRRSKMEKEKKLEEERENRRKEKEEKRKEKEEREKAEKEQKMMEKKMKEQKKQMEIEQKQKERQAKEEERRKREEAKEEEKRKKEEEKLEAERKKQKAATTFASFFVAKKQEKCVEDENTTEVKNFMPFEIKADMKIAPVCRRTLEEQEKLLLDEKTNKGNTEISDLYLNEIKDKKIVPRKSFKTWPLEAKDDIILLDEENEGSSNIVNQNIVVEKQRPKLLQFSENLRPPYWGTWRKCSKNINPRRPFSKDMVTISESSLCGVVLQEDEPSHSSAYVTGLEESNCLSTPVSMDRPNAENSNSSVICRSRTKGKYETEYFNYEIDSDEEWEEEEPGESLHGSDDEKDEENPEDNEYDVDNDFMVPHGYLSDEELRADEEDKEDMSPETQKVRLKLLGEQFESERNAKTSKLKPKIIGIIWRGPDNNFPPNVPAKIVDFLAAREAWVRQIPCSALLSTPTTSENETANERASPSPTQQQAPSSSKKTRVPEAAIPDLIRLVHGNVHGRGFLVKEFMTYWSKKDDSNGNYISKASLLQKIRDIGKWMPCPDEGPMHSKACWYVHEEIRKKYVNEELSLPNQWSYTLIPKKKRNDNSLQIVEKVEKEDKDKERKNAPLITQFTKKITQEEMKKQLTVKPNYTGSQTTSQSKPTIKLPKRARLISVKRGEELPKTSRENLLKDFVNAKADDKSSLEDNDSDDVVILCTKNNENKDEKKEGEDRLVAGHTESEEKRNDEEESSNDDNGSIVTLKSENSAENIVSDKNVSKTIDIPMNIDSD</sequence>
<feature type="domain" description="Chromatin assembly factor 1 subunit A dimerization" evidence="9">
    <location>
        <begin position="460"/>
        <end position="494"/>
    </location>
</feature>
<evidence type="ECO:0000313" key="11">
    <source>
        <dbReference type="EMBL" id="PBC32313.1"/>
    </source>
</evidence>
<keyword evidence="6" id="KW-0539">Nucleus</keyword>
<dbReference type="Proteomes" id="UP000242457">
    <property type="component" value="Unassembled WGS sequence"/>
</dbReference>